<evidence type="ECO:0000313" key="5">
    <source>
        <dbReference type="EMBL" id="AKQ44834.1"/>
    </source>
</evidence>
<dbReference type="RefSeq" id="WP_048919640.1">
    <property type="nucleotide sequence ID" value="NZ_CP010777.1"/>
</dbReference>
<keyword evidence="6" id="KW-1185">Reference proteome</keyword>
<evidence type="ECO:0000256" key="2">
    <source>
        <dbReference type="ARBA" id="ARBA00022676"/>
    </source>
</evidence>
<organism evidence="5 6">
    <name type="scientific">Rufibacter radiotolerans</name>
    <dbReference type="NCBI Taxonomy" id="1379910"/>
    <lineage>
        <taxon>Bacteria</taxon>
        <taxon>Pseudomonadati</taxon>
        <taxon>Bacteroidota</taxon>
        <taxon>Cytophagia</taxon>
        <taxon>Cytophagales</taxon>
        <taxon>Hymenobacteraceae</taxon>
        <taxon>Rufibacter</taxon>
    </lineage>
</organism>
<sequence>MEQGVSVVICTYNGALLLPETLRHLARQQVRPGIAWEVIVVDNASTDNTQAVIEAEWARSGSNTQFRVLYQPKPGLTFAREMALATAQYEFVLFCDDDNWLAPNYLTIAYDLMQKHPQIGVLGGRGELVFESPAPLWARGHGMFANGPQAASSGRVKNNVVYGAGSVIRKAAIEAIAQTNFTPLLTDRLGAKLTAGGDYELCYTVAMAGYEIWYEDQLRFRHFMPNGRLGWEYTTRLVKEGARSFEVLVPYRIFLNKGSRNRLSFYFYLSLTAASYAAKWGRAFFNQLANGNNKEVADFYKVKTISAHAKLAALAHPQILYRNFLKIKEFDRYLGRTAVTSKNTATSEPLYQ</sequence>
<dbReference type="STRING" id="1379910.TH63_03085"/>
<dbReference type="SUPFAM" id="SSF53448">
    <property type="entry name" value="Nucleotide-diphospho-sugar transferases"/>
    <property type="match status" value="1"/>
</dbReference>
<dbReference type="InterPro" id="IPR029044">
    <property type="entry name" value="Nucleotide-diphossugar_trans"/>
</dbReference>
<dbReference type="Pfam" id="PF00535">
    <property type="entry name" value="Glycos_transf_2"/>
    <property type="match status" value="1"/>
</dbReference>
<evidence type="ECO:0000256" key="3">
    <source>
        <dbReference type="ARBA" id="ARBA00022679"/>
    </source>
</evidence>
<dbReference type="Gene3D" id="3.90.550.10">
    <property type="entry name" value="Spore Coat Polysaccharide Biosynthesis Protein SpsA, Chain A"/>
    <property type="match status" value="1"/>
</dbReference>
<accession>A0A0H4VM51</accession>
<reference evidence="5 6" key="1">
    <citation type="submission" date="2015-01" db="EMBL/GenBank/DDBJ databases">
        <title>Rufibacter sp./DG31D/ whole genome sequencing.</title>
        <authorList>
            <person name="Kim M.K."/>
            <person name="Srinivasan S."/>
            <person name="Lee J.-J."/>
        </authorList>
    </citation>
    <scope>NUCLEOTIDE SEQUENCE [LARGE SCALE GENOMIC DNA]</scope>
    <source>
        <strain evidence="5 6">DG31D</strain>
    </source>
</reference>
<dbReference type="EMBL" id="CP010777">
    <property type="protein sequence ID" value="AKQ44834.1"/>
    <property type="molecule type" value="Genomic_DNA"/>
</dbReference>
<dbReference type="OrthoDB" id="786280at2"/>
<evidence type="ECO:0000259" key="4">
    <source>
        <dbReference type="Pfam" id="PF00535"/>
    </source>
</evidence>
<keyword evidence="2" id="KW-0328">Glycosyltransferase</keyword>
<evidence type="ECO:0000256" key="1">
    <source>
        <dbReference type="ARBA" id="ARBA00006739"/>
    </source>
</evidence>
<dbReference type="PATRIC" id="fig|1379910.4.peg.662"/>
<dbReference type="AlphaFoldDB" id="A0A0H4VM51"/>
<dbReference type="Proteomes" id="UP000036458">
    <property type="component" value="Chromosome"/>
</dbReference>
<gene>
    <name evidence="5" type="ORF">TH63_03085</name>
</gene>
<dbReference type="InterPro" id="IPR001173">
    <property type="entry name" value="Glyco_trans_2-like"/>
</dbReference>
<dbReference type="PANTHER" id="PTHR43685:SF5">
    <property type="entry name" value="GLYCOSYLTRANSFERASE EPSE-RELATED"/>
    <property type="match status" value="1"/>
</dbReference>
<dbReference type="GO" id="GO:0016757">
    <property type="term" value="F:glycosyltransferase activity"/>
    <property type="evidence" value="ECO:0007669"/>
    <property type="project" value="UniProtKB-KW"/>
</dbReference>
<name>A0A0H4VM51_9BACT</name>
<dbReference type="KEGG" id="ruf:TH63_03085"/>
<dbReference type="InterPro" id="IPR050834">
    <property type="entry name" value="Glycosyltransf_2"/>
</dbReference>
<protein>
    <recommendedName>
        <fullName evidence="4">Glycosyltransferase 2-like domain-containing protein</fullName>
    </recommendedName>
</protein>
<feature type="domain" description="Glycosyltransferase 2-like" evidence="4">
    <location>
        <begin position="6"/>
        <end position="127"/>
    </location>
</feature>
<proteinExistence type="inferred from homology"/>
<comment type="similarity">
    <text evidence="1">Belongs to the glycosyltransferase 2 family.</text>
</comment>
<dbReference type="PANTHER" id="PTHR43685">
    <property type="entry name" value="GLYCOSYLTRANSFERASE"/>
    <property type="match status" value="1"/>
</dbReference>
<keyword evidence="3" id="KW-0808">Transferase</keyword>
<dbReference type="CDD" id="cd00761">
    <property type="entry name" value="Glyco_tranf_GTA_type"/>
    <property type="match status" value="1"/>
</dbReference>
<evidence type="ECO:0000313" key="6">
    <source>
        <dbReference type="Proteomes" id="UP000036458"/>
    </source>
</evidence>